<dbReference type="EMBL" id="MDKC01000013">
    <property type="protein sequence ID" value="ODG91817.1"/>
    <property type="molecule type" value="Genomic_DNA"/>
</dbReference>
<dbReference type="SUPFAM" id="SSF55347">
    <property type="entry name" value="Glyceraldehyde-3-phosphate dehydrogenase-like, C-terminal domain"/>
    <property type="match status" value="1"/>
</dbReference>
<dbReference type="Gene3D" id="3.40.50.720">
    <property type="entry name" value="NAD(P)-binding Rossmann-like Domain"/>
    <property type="match status" value="1"/>
</dbReference>
<dbReference type="Proteomes" id="UP000094580">
    <property type="component" value="Unassembled WGS sequence"/>
</dbReference>
<evidence type="ECO:0000313" key="4">
    <source>
        <dbReference type="EMBL" id="ODG91817.1"/>
    </source>
</evidence>
<accession>A0ABX2ZQ21</accession>
<keyword evidence="5" id="KW-1185">Reference proteome</keyword>
<dbReference type="PANTHER" id="PTHR43377:SF2">
    <property type="entry name" value="BINDING ROSSMANN FOLD OXIDOREDUCTASE, PUTATIVE (AFU_ORTHOLOGUE AFUA_4G00560)-RELATED"/>
    <property type="match status" value="1"/>
</dbReference>
<gene>
    <name evidence="4" type="ORF">BED47_04860</name>
</gene>
<protein>
    <submittedName>
        <fullName evidence="4">Oxidoreductase</fullName>
    </submittedName>
</protein>
<dbReference type="InterPro" id="IPR036291">
    <property type="entry name" value="NAD(P)-bd_dom_sf"/>
</dbReference>
<comment type="similarity">
    <text evidence="1">Belongs to the Gfo/Idh/MocA family.</text>
</comment>
<dbReference type="Pfam" id="PF01408">
    <property type="entry name" value="GFO_IDH_MocA"/>
    <property type="match status" value="1"/>
</dbReference>
<dbReference type="InterPro" id="IPR000683">
    <property type="entry name" value="Gfo/Idh/MocA-like_OxRdtase_N"/>
</dbReference>
<reference evidence="4 5" key="1">
    <citation type="submission" date="2016-07" db="EMBL/GenBank/DDBJ databases">
        <authorList>
            <person name="Townsley L."/>
            <person name="Shank E.A."/>
        </authorList>
    </citation>
    <scope>NUCLEOTIDE SEQUENCE [LARGE SCALE GENOMIC DNA]</scope>
    <source>
        <strain evidence="4 5">CH01</strain>
    </source>
</reference>
<organism evidence="4 5">
    <name type="scientific">Gottfriedia luciferensis</name>
    <dbReference type="NCBI Taxonomy" id="178774"/>
    <lineage>
        <taxon>Bacteria</taxon>
        <taxon>Bacillati</taxon>
        <taxon>Bacillota</taxon>
        <taxon>Bacilli</taxon>
        <taxon>Bacillales</taxon>
        <taxon>Bacillaceae</taxon>
        <taxon>Gottfriedia</taxon>
    </lineage>
</organism>
<name>A0ABX2ZQ21_9BACI</name>
<evidence type="ECO:0000256" key="1">
    <source>
        <dbReference type="ARBA" id="ARBA00010928"/>
    </source>
</evidence>
<dbReference type="InterPro" id="IPR004104">
    <property type="entry name" value="Gfo/Idh/MocA-like_OxRdtase_C"/>
</dbReference>
<feature type="domain" description="Gfo/Idh/MocA-like oxidoreductase C-terminal" evidence="3">
    <location>
        <begin position="138"/>
        <end position="405"/>
    </location>
</feature>
<dbReference type="Gene3D" id="3.30.360.10">
    <property type="entry name" value="Dihydrodipicolinate Reductase, domain 2"/>
    <property type="match status" value="1"/>
</dbReference>
<evidence type="ECO:0000313" key="5">
    <source>
        <dbReference type="Proteomes" id="UP000094580"/>
    </source>
</evidence>
<dbReference type="RefSeq" id="WP_069033656.1">
    <property type="nucleotide sequence ID" value="NZ_MDKC01000013.1"/>
</dbReference>
<evidence type="ECO:0000259" key="2">
    <source>
        <dbReference type="Pfam" id="PF01408"/>
    </source>
</evidence>
<dbReference type="Pfam" id="PF02894">
    <property type="entry name" value="GFO_IDH_MocA_C"/>
    <property type="match status" value="1"/>
</dbReference>
<feature type="domain" description="Gfo/Idh/MocA-like oxidoreductase N-terminal" evidence="2">
    <location>
        <begin position="3"/>
        <end position="125"/>
    </location>
</feature>
<proteinExistence type="inferred from homology"/>
<dbReference type="SUPFAM" id="SSF51735">
    <property type="entry name" value="NAD(P)-binding Rossmann-fold domains"/>
    <property type="match status" value="1"/>
</dbReference>
<comment type="caution">
    <text evidence="4">The sequence shown here is derived from an EMBL/GenBank/DDBJ whole genome shotgun (WGS) entry which is preliminary data.</text>
</comment>
<dbReference type="PANTHER" id="PTHR43377">
    <property type="entry name" value="BILIVERDIN REDUCTASE A"/>
    <property type="match status" value="1"/>
</dbReference>
<dbReference type="InterPro" id="IPR051450">
    <property type="entry name" value="Gfo/Idh/MocA_Oxidoreductases"/>
</dbReference>
<sequence length="421" mass="47631">MMKAALIGAGSRGFYAYGSYALQYPHEIQFIAVAEPNKEKREKFAEAHNIPENMRFEDWTELLEKEQLCEALLICSPDRNHYKPVMKAIEKGYSILLEKPMSPEPIETLEIAEAAERHNTLLTVCHVMRYAPFYQALKEVVDRKVIGDIISIQWNENVGYFHQAHSFVRGNWRNSSESSSMLLQKSCHDMDMLAWLVGTECKSVSSYGSLTYFKKENAPEGSTHRCLDGCKVEKECPYSAAKWYLHDRDVWPANVISASSSLDSRLKAIQEGPYGRCVYHCDNDVVDHQVVNLLFENDVTVAFTMTAFTNETFRNFKIMGTKGEIIGNDAKNEIEVNYFSGKKELIKPSTVDGGHMGADTSIMADFIQRVTKKDKGSLTSAIVSAKSHMIAYAAEESRVSGTMVSLDDYEKKLRMTEERVL</sequence>
<evidence type="ECO:0000259" key="3">
    <source>
        <dbReference type="Pfam" id="PF02894"/>
    </source>
</evidence>